<dbReference type="OrthoDB" id="2447803at2759"/>
<name>A0A9P5PQA1_9AGAR</name>
<dbReference type="AlphaFoldDB" id="A0A9P5PQA1"/>
<dbReference type="Proteomes" id="UP000772434">
    <property type="component" value="Unassembled WGS sequence"/>
</dbReference>
<reference evidence="1" key="1">
    <citation type="submission" date="2020-11" db="EMBL/GenBank/DDBJ databases">
        <authorList>
            <consortium name="DOE Joint Genome Institute"/>
            <person name="Ahrendt S."/>
            <person name="Riley R."/>
            <person name="Andreopoulos W."/>
            <person name="Labutti K."/>
            <person name="Pangilinan J."/>
            <person name="Ruiz-Duenas F.J."/>
            <person name="Barrasa J.M."/>
            <person name="Sanchez-Garcia M."/>
            <person name="Camarero S."/>
            <person name="Miyauchi S."/>
            <person name="Serrano A."/>
            <person name="Linde D."/>
            <person name="Babiker R."/>
            <person name="Drula E."/>
            <person name="Ayuso-Fernandez I."/>
            <person name="Pacheco R."/>
            <person name="Padilla G."/>
            <person name="Ferreira P."/>
            <person name="Barriuso J."/>
            <person name="Kellner H."/>
            <person name="Castanera R."/>
            <person name="Alfaro M."/>
            <person name="Ramirez L."/>
            <person name="Pisabarro A.G."/>
            <person name="Kuo A."/>
            <person name="Tritt A."/>
            <person name="Lipzen A."/>
            <person name="He G."/>
            <person name="Yan M."/>
            <person name="Ng V."/>
            <person name="Cullen D."/>
            <person name="Martin F."/>
            <person name="Rosso M.-N."/>
            <person name="Henrissat B."/>
            <person name="Hibbett D."/>
            <person name="Martinez A.T."/>
            <person name="Grigoriev I.V."/>
        </authorList>
    </citation>
    <scope>NUCLEOTIDE SEQUENCE</scope>
    <source>
        <strain evidence="1">AH 40177</strain>
    </source>
</reference>
<dbReference type="InterPro" id="IPR032675">
    <property type="entry name" value="LRR_dom_sf"/>
</dbReference>
<evidence type="ECO:0000313" key="2">
    <source>
        <dbReference type="Proteomes" id="UP000772434"/>
    </source>
</evidence>
<dbReference type="Gene3D" id="3.80.10.10">
    <property type="entry name" value="Ribonuclease Inhibitor"/>
    <property type="match status" value="1"/>
</dbReference>
<sequence>MSSEIRRSEIKLDPTLLVSSAFARSAPSGNQLAVQIGNVASHPRCCVRAALELNYDIIVAICAETSRKQDLLSLGLVSKIFLHPALDILWKRINGIGPVLSVLPETTMVNGQKRFLQPIDPSSWDRLNFYTSRIREFDDWEPREGSKEAVHGSYESFTELKFICPLFGNHVVGGFNSQWRLEADPMPDLGDSLAALVTNAPALKSLTLQNYNYSGLSVSLSCLLALESLDVLSLSRLEKGFIQAIAAFPRLINLGLSLRRALLDYGGVESGFTSLKELIIEGSALDLKFFFDATRPKELQEVTIKWEYQDVGNPPLADFAVITPLFTSFPFLRSLTITKSSTSFQDLDEFQLWLIFEPLLGLKSLAYLHFDIPLPLSDQNTARISCAWPHLEELFLKAATDDLPSLESLMHFAKNSPNLKDLSYFYLLSFSAARRHCLAGE</sequence>
<dbReference type="EMBL" id="JADNRY010000043">
    <property type="protein sequence ID" value="KAF9070184.1"/>
    <property type="molecule type" value="Genomic_DNA"/>
</dbReference>
<gene>
    <name evidence="1" type="ORF">BDP27DRAFT_1420197</name>
</gene>
<keyword evidence="2" id="KW-1185">Reference proteome</keyword>
<evidence type="ECO:0000313" key="1">
    <source>
        <dbReference type="EMBL" id="KAF9070184.1"/>
    </source>
</evidence>
<accession>A0A9P5PQA1</accession>
<comment type="caution">
    <text evidence="1">The sequence shown here is derived from an EMBL/GenBank/DDBJ whole genome shotgun (WGS) entry which is preliminary data.</text>
</comment>
<organism evidence="1 2">
    <name type="scientific">Rhodocollybia butyracea</name>
    <dbReference type="NCBI Taxonomy" id="206335"/>
    <lineage>
        <taxon>Eukaryota</taxon>
        <taxon>Fungi</taxon>
        <taxon>Dikarya</taxon>
        <taxon>Basidiomycota</taxon>
        <taxon>Agaricomycotina</taxon>
        <taxon>Agaricomycetes</taxon>
        <taxon>Agaricomycetidae</taxon>
        <taxon>Agaricales</taxon>
        <taxon>Marasmiineae</taxon>
        <taxon>Omphalotaceae</taxon>
        <taxon>Rhodocollybia</taxon>
    </lineage>
</organism>
<dbReference type="SUPFAM" id="SSF52047">
    <property type="entry name" value="RNI-like"/>
    <property type="match status" value="1"/>
</dbReference>
<protein>
    <submittedName>
        <fullName evidence="1">Uncharacterized protein</fullName>
    </submittedName>
</protein>
<proteinExistence type="predicted"/>